<evidence type="ECO:0000313" key="3">
    <source>
        <dbReference type="Proteomes" id="UP000235392"/>
    </source>
</evidence>
<protein>
    <submittedName>
        <fullName evidence="2">Uncharacterized protein</fullName>
    </submittedName>
</protein>
<gene>
    <name evidence="2" type="ORF">PCASD_25606</name>
</gene>
<evidence type="ECO:0000313" key="2">
    <source>
        <dbReference type="EMBL" id="PLW06052.1"/>
    </source>
</evidence>
<name>A0A2N5RYP2_9BASI</name>
<evidence type="ECO:0000256" key="1">
    <source>
        <dbReference type="SAM" id="SignalP"/>
    </source>
</evidence>
<accession>A0A2N5RYP2</accession>
<comment type="caution">
    <text evidence="2">The sequence shown here is derived from an EMBL/GenBank/DDBJ whole genome shotgun (WGS) entry which is preliminary data.</text>
</comment>
<sequence length="161" mass="18584">MAKHSFLLLVLMLLSIFLVSKAFVAPSYGMASELDSMGDLYQVVGSSRIMRSASDIGDKSTNACIISYRLGEDGIRYIAMRMREFHSEFTVDDAKFQVSLDLKKRHKIEYSDQYQQRNSLHIHYNPEGHEYRRLLTLFNPSKVASFTYSLYHKDGWISKIV</sequence>
<dbReference type="Proteomes" id="UP000235392">
    <property type="component" value="Unassembled WGS sequence"/>
</dbReference>
<keyword evidence="1" id="KW-0732">Signal</keyword>
<dbReference type="AlphaFoldDB" id="A0A2N5RYP2"/>
<proteinExistence type="predicted"/>
<reference evidence="2 3" key="1">
    <citation type="submission" date="2017-11" db="EMBL/GenBank/DDBJ databases">
        <title>De novo assembly and phasing of dikaryotic genomes from two isolates of Puccinia coronata f. sp. avenae, the causal agent of oat crown rust.</title>
        <authorList>
            <person name="Miller M.E."/>
            <person name="Zhang Y."/>
            <person name="Omidvar V."/>
            <person name="Sperschneider J."/>
            <person name="Schwessinger B."/>
            <person name="Raley C."/>
            <person name="Palmer J.M."/>
            <person name="Garnica D."/>
            <person name="Upadhyaya N."/>
            <person name="Rathjen J."/>
            <person name="Taylor J.M."/>
            <person name="Park R.F."/>
            <person name="Dodds P.N."/>
            <person name="Hirsch C.D."/>
            <person name="Kianian S.F."/>
            <person name="Figueroa M."/>
        </authorList>
    </citation>
    <scope>NUCLEOTIDE SEQUENCE [LARGE SCALE GENOMIC DNA]</scope>
    <source>
        <strain evidence="2">12SD80</strain>
    </source>
</reference>
<organism evidence="2 3">
    <name type="scientific">Puccinia coronata f. sp. avenae</name>
    <dbReference type="NCBI Taxonomy" id="200324"/>
    <lineage>
        <taxon>Eukaryota</taxon>
        <taxon>Fungi</taxon>
        <taxon>Dikarya</taxon>
        <taxon>Basidiomycota</taxon>
        <taxon>Pucciniomycotina</taxon>
        <taxon>Pucciniomycetes</taxon>
        <taxon>Pucciniales</taxon>
        <taxon>Pucciniaceae</taxon>
        <taxon>Puccinia</taxon>
    </lineage>
</organism>
<feature type="chain" id="PRO_5014782019" evidence="1">
    <location>
        <begin position="23"/>
        <end position="161"/>
    </location>
</feature>
<feature type="signal peptide" evidence="1">
    <location>
        <begin position="1"/>
        <end position="22"/>
    </location>
</feature>
<dbReference type="EMBL" id="PGCI01001261">
    <property type="protein sequence ID" value="PLW06052.1"/>
    <property type="molecule type" value="Genomic_DNA"/>
</dbReference>